<dbReference type="Proteomes" id="UP000192578">
    <property type="component" value="Unassembled WGS sequence"/>
</dbReference>
<dbReference type="PROSITE" id="PS00799">
    <property type="entry name" value="GRANULINS"/>
    <property type="match status" value="3"/>
</dbReference>
<dbReference type="GO" id="GO:0005576">
    <property type="term" value="C:extracellular region"/>
    <property type="evidence" value="ECO:0007669"/>
    <property type="project" value="UniProtKB-SubCell"/>
</dbReference>
<evidence type="ECO:0000313" key="7">
    <source>
        <dbReference type="EMBL" id="OQV23061.1"/>
    </source>
</evidence>
<gene>
    <name evidence="7" type="ORF">BV898_03109</name>
</gene>
<name>A0A1W0X737_HYPEX</name>
<organism evidence="7 8">
    <name type="scientific">Hypsibius exemplaris</name>
    <name type="common">Freshwater tardigrade</name>
    <dbReference type="NCBI Taxonomy" id="2072580"/>
    <lineage>
        <taxon>Eukaryota</taxon>
        <taxon>Metazoa</taxon>
        <taxon>Ecdysozoa</taxon>
        <taxon>Tardigrada</taxon>
        <taxon>Eutardigrada</taxon>
        <taxon>Parachela</taxon>
        <taxon>Hypsibioidea</taxon>
        <taxon>Hypsibiidae</taxon>
        <taxon>Hypsibius</taxon>
    </lineage>
</organism>
<reference evidence="8" key="1">
    <citation type="submission" date="2017-01" db="EMBL/GenBank/DDBJ databases">
        <title>Comparative genomics of anhydrobiosis in the tardigrade Hypsibius dujardini.</title>
        <authorList>
            <person name="Yoshida Y."/>
            <person name="Koutsovoulos G."/>
            <person name="Laetsch D."/>
            <person name="Stevens L."/>
            <person name="Kumar S."/>
            <person name="Horikawa D."/>
            <person name="Ishino K."/>
            <person name="Komine S."/>
            <person name="Tomita M."/>
            <person name="Blaxter M."/>
            <person name="Arakawa K."/>
        </authorList>
    </citation>
    <scope>NUCLEOTIDE SEQUENCE [LARGE SCALE GENOMIC DNA]</scope>
    <source>
        <strain evidence="8">Z151</strain>
    </source>
</reference>
<dbReference type="Gene3D" id="2.10.25.160">
    <property type="entry name" value="Granulin"/>
    <property type="match status" value="3"/>
</dbReference>
<keyword evidence="3" id="KW-0964">Secreted</keyword>
<dbReference type="InterPro" id="IPR037277">
    <property type="entry name" value="Granulin_sf"/>
</dbReference>
<comment type="subcellular location">
    <subcellularLocation>
        <location evidence="1">Secreted</location>
    </subcellularLocation>
</comment>
<sequence length="279" mass="29872">MLKTVVVAWIGVFVGVSAVLVPSHPEKTNSNQWTSINATANAPNSVQSINAPVVCPGGSECPEFATCCTMPSGNYGCCPFPEAICCSDGAHCCPKNTKCDLDAGRCTTESAVDSFHAMAKKIIWPKMLKVKGNVKSITCGDKQSECPDSTTCCQLPSGDWGCCPFDGAICCSDKLHCCPKDTVCNMEQQRCQHQGRRFAAGVAFQKVYLYGNSSVSQSWELNDNTCPDQKQHCSDDATCCKLRSGSYGCCPFAKADCCSDGLHCCPEGKTCNVKAQRCD</sequence>
<feature type="chain" id="PRO_5012686918" evidence="5">
    <location>
        <begin position="19"/>
        <end position="279"/>
    </location>
</feature>
<dbReference type="PANTHER" id="PTHR12274:SF3">
    <property type="entry name" value="PROGRANULIN"/>
    <property type="match status" value="1"/>
</dbReference>
<dbReference type="SMART" id="SM00277">
    <property type="entry name" value="GRAN"/>
    <property type="match status" value="3"/>
</dbReference>
<dbReference type="InterPro" id="IPR039036">
    <property type="entry name" value="Granulin_fam"/>
</dbReference>
<feature type="domain" description="Granulins" evidence="6">
    <location>
        <begin position="258"/>
        <end position="271"/>
    </location>
</feature>
<keyword evidence="8" id="KW-1185">Reference proteome</keyword>
<evidence type="ECO:0000256" key="1">
    <source>
        <dbReference type="ARBA" id="ARBA00004613"/>
    </source>
</evidence>
<evidence type="ECO:0000313" key="8">
    <source>
        <dbReference type="Proteomes" id="UP000192578"/>
    </source>
</evidence>
<dbReference type="EMBL" id="MTYJ01000014">
    <property type="protein sequence ID" value="OQV23061.1"/>
    <property type="molecule type" value="Genomic_DNA"/>
</dbReference>
<dbReference type="OrthoDB" id="5854875at2759"/>
<dbReference type="InterPro" id="IPR000118">
    <property type="entry name" value="Granulin"/>
</dbReference>
<evidence type="ECO:0000256" key="3">
    <source>
        <dbReference type="ARBA" id="ARBA00022525"/>
    </source>
</evidence>
<evidence type="ECO:0000259" key="6">
    <source>
        <dbReference type="PROSITE" id="PS00799"/>
    </source>
</evidence>
<dbReference type="Pfam" id="PF00396">
    <property type="entry name" value="Granulin"/>
    <property type="match status" value="3"/>
</dbReference>
<proteinExistence type="inferred from homology"/>
<keyword evidence="5" id="KW-0732">Signal</keyword>
<protein>
    <submittedName>
        <fullName evidence="7">Granulins</fullName>
    </submittedName>
</protein>
<dbReference type="AlphaFoldDB" id="A0A1W0X737"/>
<feature type="signal peptide" evidence="5">
    <location>
        <begin position="1"/>
        <end position="18"/>
    </location>
</feature>
<evidence type="ECO:0000256" key="2">
    <source>
        <dbReference type="ARBA" id="ARBA00010093"/>
    </source>
</evidence>
<comment type="similarity">
    <text evidence="2">Belongs to the granulin family.</text>
</comment>
<feature type="domain" description="Granulins" evidence="6">
    <location>
        <begin position="171"/>
        <end position="184"/>
    </location>
</feature>
<accession>A0A1W0X737</accession>
<feature type="domain" description="Granulins" evidence="6">
    <location>
        <begin position="86"/>
        <end position="99"/>
    </location>
</feature>
<dbReference type="SUPFAM" id="SSF57277">
    <property type="entry name" value="Granulin repeat"/>
    <property type="match status" value="3"/>
</dbReference>
<comment type="caution">
    <text evidence="7">The sequence shown here is derived from an EMBL/GenBank/DDBJ whole genome shotgun (WGS) entry which is preliminary data.</text>
</comment>
<dbReference type="PANTHER" id="PTHR12274">
    <property type="entry name" value="GRANULIN"/>
    <property type="match status" value="1"/>
</dbReference>
<keyword evidence="4" id="KW-1015">Disulfide bond</keyword>
<evidence type="ECO:0000256" key="4">
    <source>
        <dbReference type="ARBA" id="ARBA00023157"/>
    </source>
</evidence>
<evidence type="ECO:0000256" key="5">
    <source>
        <dbReference type="SAM" id="SignalP"/>
    </source>
</evidence>